<keyword evidence="2" id="KW-1185">Reference proteome</keyword>
<evidence type="ECO:0000313" key="1">
    <source>
        <dbReference type="EMBL" id="KAJ2958994.1"/>
    </source>
</evidence>
<dbReference type="EMBL" id="JANJQO010003514">
    <property type="protein sequence ID" value="KAJ2958994.1"/>
    <property type="molecule type" value="Genomic_DNA"/>
</dbReference>
<dbReference type="Proteomes" id="UP001143910">
    <property type="component" value="Unassembled WGS sequence"/>
</dbReference>
<gene>
    <name evidence="1" type="ORF">NQ176_g11148</name>
</gene>
<sequence>MAPPAATEHAQNGNFSAVPAGGQLNRADELEHLLNAVQQLIVPYVRAADHALGDRSIGNIPKGSRNVLVETTSPADLVAKLKLVLPAEGQGQDGLLALIQRILQYSVNTWDQGFLDKLYASNTPVGVISDIILSILNTNVTFLVPSLTPNSH</sequence>
<protein>
    <submittedName>
        <fullName evidence="1">Uncharacterized protein</fullName>
    </submittedName>
</protein>
<accession>A0ACC1MBS6</accession>
<reference evidence="1" key="1">
    <citation type="submission" date="2022-08" db="EMBL/GenBank/DDBJ databases">
        <title>Genome Sequence of Lecanicillium fungicola.</title>
        <authorList>
            <person name="Buettner E."/>
        </authorList>
    </citation>
    <scope>NUCLEOTIDE SEQUENCE</scope>
    <source>
        <strain evidence="1">Babe33</strain>
    </source>
</reference>
<name>A0ACC1MBS6_9HYPO</name>
<evidence type="ECO:0000313" key="2">
    <source>
        <dbReference type="Proteomes" id="UP001143910"/>
    </source>
</evidence>
<proteinExistence type="predicted"/>
<comment type="caution">
    <text evidence="1">The sequence shown here is derived from an EMBL/GenBank/DDBJ whole genome shotgun (WGS) entry which is preliminary data.</text>
</comment>
<organism evidence="1 2">
    <name type="scientific">Zarea fungicola</name>
    <dbReference type="NCBI Taxonomy" id="93591"/>
    <lineage>
        <taxon>Eukaryota</taxon>
        <taxon>Fungi</taxon>
        <taxon>Dikarya</taxon>
        <taxon>Ascomycota</taxon>
        <taxon>Pezizomycotina</taxon>
        <taxon>Sordariomycetes</taxon>
        <taxon>Hypocreomycetidae</taxon>
        <taxon>Hypocreales</taxon>
        <taxon>Cordycipitaceae</taxon>
        <taxon>Zarea</taxon>
    </lineage>
</organism>